<feature type="domain" description="Nucleoside phosphorylase" evidence="3">
    <location>
        <begin position="32"/>
        <end position="300"/>
    </location>
</feature>
<dbReference type="Pfam" id="PF22939">
    <property type="entry name" value="WHD_GPIID"/>
    <property type="match status" value="1"/>
</dbReference>
<evidence type="ECO:0000313" key="6">
    <source>
        <dbReference type="EMBL" id="OPB46656.1"/>
    </source>
</evidence>
<feature type="repeat" description="ANK" evidence="2">
    <location>
        <begin position="912"/>
        <end position="944"/>
    </location>
</feature>
<dbReference type="Gene3D" id="3.40.50.300">
    <property type="entry name" value="P-loop containing nucleotide triphosphate hydrolases"/>
    <property type="match status" value="1"/>
</dbReference>
<dbReference type="InterPro" id="IPR035994">
    <property type="entry name" value="Nucleoside_phosphorylase_sf"/>
</dbReference>
<feature type="repeat" description="ANK" evidence="2">
    <location>
        <begin position="978"/>
        <end position="1010"/>
    </location>
</feature>
<dbReference type="GO" id="GO:0009116">
    <property type="term" value="P:nucleoside metabolic process"/>
    <property type="evidence" value="ECO:0007669"/>
    <property type="project" value="InterPro"/>
</dbReference>
<evidence type="ECO:0000259" key="4">
    <source>
        <dbReference type="Pfam" id="PF22939"/>
    </source>
</evidence>
<feature type="repeat" description="ANK" evidence="2">
    <location>
        <begin position="879"/>
        <end position="911"/>
    </location>
</feature>
<dbReference type="EMBL" id="LVVK01000002">
    <property type="protein sequence ID" value="OPB46656.1"/>
    <property type="molecule type" value="Genomic_DNA"/>
</dbReference>
<dbReference type="InterPro" id="IPR036770">
    <property type="entry name" value="Ankyrin_rpt-contain_sf"/>
</dbReference>
<keyword evidence="1" id="KW-0677">Repeat</keyword>
<keyword evidence="7" id="KW-1185">Reference proteome</keyword>
<dbReference type="Proteomes" id="UP000191004">
    <property type="component" value="Unassembled WGS sequence"/>
</dbReference>
<sequence>MSHIGLSEGPTPFGVSEKKQLSHDAYTIGWICVLQCELNAAKALLDEQHEQLPAAGKDDNSYLLGRMAGHNVAIAFTGSGAYGTNAAAQTAVHMIRTFPNIRFGLLVGVGGGAPNRPDPDDPFNDLRLGDVVVGGVLQYDMGKWKNDIDFSIESHLNKPPKVLSKAIELLQSEQDFGEGHMSYYIHQVALKAGKLRGLRQYRFPGRDKDQLFSSTYRHSSEADCSACDPAQVENRLSRDSDDPIVHYGLIASGDAVLRSAKRRDELRDAWGVLCFEMEAAGLMDNFPCVVIRGICDYSDDHKNKIWQPYSAVVAAAYAKDLLRVIQPQEVETMEAITKTLEKLSKDFATTGEAVKRIESKITSKEDIEILEWLTPVNYGLQQSDYFQRRHPGTGQWLLNSVEFQEWLHTSQQTLFCEGIPGAGKTILTSIVINDIHNRFDQDSTVGISYIYCNFQRSNDQQVIHLMASLLKQLSERQPSLPSVVKDLYNSHRVKHTRPSLAEIHEALHSVARMYSEVFLIVDALDECEASDNNRKKFLAEIFSLQSTTKAKLFATARHIQDIRNEFDGSILLEIRAKEDDIRQYLEERLLGLPSFIFKRPELQERILDQIANAADGMFLLAKLHLDSLQHKPTPKAIFQALDNLPKGNEGLNETYGETMRRIRNQGLEFQQLALRALSWITCAMRQLSTFELQTALAVEKDSSEMDEDNIPEIEDIVSACAGLVTVDKNSNIVRLVHHTTQEYFQRTQKDWFPHAQNEITLACITYLSFDTFSTGIYDAYEAMEDRLRSNPLYSYAAENWGHHARDSINLDLKITPLFKSQSRMEAAWQINEMKYPQIATPIWGASCWVTELHLAAYFGLLDFTKQLLSKYDMNSLTRLLETPLFLSARNGHEAIVELLLEIGADPESRNVDGQTALMHAARNGHEAIVRLLLMHGADLDSKDESGWTVLMHAALSGNEAIVEMLLEIGADLESVDKNGWTALIHAAMYGHEATVKLLVDNGADLKSKDKNSESAIDLAMMRGHLAIIKLLTMKSNEKCV</sequence>
<dbReference type="SUPFAM" id="SSF52540">
    <property type="entry name" value="P-loop containing nucleoside triphosphate hydrolases"/>
    <property type="match status" value="1"/>
</dbReference>
<evidence type="ECO:0000259" key="5">
    <source>
        <dbReference type="Pfam" id="PF24883"/>
    </source>
</evidence>
<feature type="domain" description="GPI inositol-deacylase winged helix" evidence="4">
    <location>
        <begin position="665"/>
        <end position="746"/>
    </location>
</feature>
<organism evidence="6 7">
    <name type="scientific">Trichoderma guizhouense</name>
    <dbReference type="NCBI Taxonomy" id="1491466"/>
    <lineage>
        <taxon>Eukaryota</taxon>
        <taxon>Fungi</taxon>
        <taxon>Dikarya</taxon>
        <taxon>Ascomycota</taxon>
        <taxon>Pezizomycotina</taxon>
        <taxon>Sordariomycetes</taxon>
        <taxon>Hypocreomycetidae</taxon>
        <taxon>Hypocreales</taxon>
        <taxon>Hypocreaceae</taxon>
        <taxon>Trichoderma</taxon>
    </lineage>
</organism>
<dbReference type="InterPro" id="IPR054471">
    <property type="entry name" value="GPIID_WHD"/>
</dbReference>
<dbReference type="AlphaFoldDB" id="A0A1T3D010"/>
<evidence type="ECO:0000313" key="7">
    <source>
        <dbReference type="Proteomes" id="UP000191004"/>
    </source>
</evidence>
<dbReference type="Pfam" id="PF24883">
    <property type="entry name" value="NPHP3_N"/>
    <property type="match status" value="1"/>
</dbReference>
<dbReference type="SMART" id="SM00248">
    <property type="entry name" value="ANK"/>
    <property type="match status" value="6"/>
</dbReference>
<dbReference type="SUPFAM" id="SSF53167">
    <property type="entry name" value="Purine and uridine phosphorylases"/>
    <property type="match status" value="1"/>
</dbReference>
<dbReference type="InterPro" id="IPR056884">
    <property type="entry name" value="NPHP3-like_N"/>
</dbReference>
<dbReference type="PROSITE" id="PS50088">
    <property type="entry name" value="ANK_REPEAT"/>
    <property type="match status" value="4"/>
</dbReference>
<protein>
    <submittedName>
        <fullName evidence="6">Uncharacterized protein</fullName>
    </submittedName>
</protein>
<dbReference type="Gene3D" id="3.40.50.1580">
    <property type="entry name" value="Nucleoside phosphorylase domain"/>
    <property type="match status" value="1"/>
</dbReference>
<dbReference type="PROSITE" id="PS50297">
    <property type="entry name" value="ANK_REP_REGION"/>
    <property type="match status" value="4"/>
</dbReference>
<accession>A0A1T3D010</accession>
<comment type="caution">
    <text evidence="6">The sequence shown here is derived from an EMBL/GenBank/DDBJ whole genome shotgun (WGS) entry which is preliminary data.</text>
</comment>
<dbReference type="Pfam" id="PF01048">
    <property type="entry name" value="PNP_UDP_1"/>
    <property type="match status" value="1"/>
</dbReference>
<evidence type="ECO:0000259" key="3">
    <source>
        <dbReference type="Pfam" id="PF01048"/>
    </source>
</evidence>
<dbReference type="PRINTS" id="PR01415">
    <property type="entry name" value="ANKYRIN"/>
</dbReference>
<feature type="domain" description="Nephrocystin 3-like N-terminal" evidence="5">
    <location>
        <begin position="392"/>
        <end position="557"/>
    </location>
</feature>
<dbReference type="InterPro" id="IPR053137">
    <property type="entry name" value="NLR-like"/>
</dbReference>
<dbReference type="SUPFAM" id="SSF48403">
    <property type="entry name" value="Ankyrin repeat"/>
    <property type="match status" value="1"/>
</dbReference>
<dbReference type="InterPro" id="IPR027417">
    <property type="entry name" value="P-loop_NTPase"/>
</dbReference>
<name>A0A1T3D010_9HYPO</name>
<dbReference type="Pfam" id="PF12796">
    <property type="entry name" value="Ank_2"/>
    <property type="match status" value="2"/>
</dbReference>
<evidence type="ECO:0000256" key="1">
    <source>
        <dbReference type="ARBA" id="ARBA00022737"/>
    </source>
</evidence>
<dbReference type="OrthoDB" id="1577640at2759"/>
<dbReference type="PANTHER" id="PTHR46082">
    <property type="entry name" value="ATP/GTP-BINDING PROTEIN-RELATED"/>
    <property type="match status" value="1"/>
</dbReference>
<dbReference type="InterPro" id="IPR000845">
    <property type="entry name" value="Nucleoside_phosphorylase_d"/>
</dbReference>
<proteinExistence type="predicted"/>
<dbReference type="InterPro" id="IPR002110">
    <property type="entry name" value="Ankyrin_rpt"/>
</dbReference>
<feature type="repeat" description="ANK" evidence="2">
    <location>
        <begin position="945"/>
        <end position="977"/>
    </location>
</feature>
<dbReference type="GO" id="GO:0003824">
    <property type="term" value="F:catalytic activity"/>
    <property type="evidence" value="ECO:0007669"/>
    <property type="project" value="InterPro"/>
</dbReference>
<dbReference type="PANTHER" id="PTHR46082:SF11">
    <property type="entry name" value="AAA+ ATPASE DOMAIN-CONTAINING PROTEIN-RELATED"/>
    <property type="match status" value="1"/>
</dbReference>
<evidence type="ECO:0000256" key="2">
    <source>
        <dbReference type="PROSITE-ProRule" id="PRU00023"/>
    </source>
</evidence>
<gene>
    <name evidence="6" type="ORF">A0O28_0067800</name>
</gene>
<keyword evidence="2" id="KW-0040">ANK repeat</keyword>
<dbReference type="Gene3D" id="1.25.40.20">
    <property type="entry name" value="Ankyrin repeat-containing domain"/>
    <property type="match status" value="2"/>
</dbReference>
<reference evidence="6 7" key="1">
    <citation type="submission" date="2016-04" db="EMBL/GenBank/DDBJ databases">
        <title>Multiple horizontal gene transfer events from other fungi enriched the ability of the initially mycotrophic fungus Trichoderma (Ascomycota) to feed on dead plant biomass.</title>
        <authorList>
            <person name="Atanasova L."/>
            <person name="Chenthamara K."/>
            <person name="Zhang J."/>
            <person name="Grujic M."/>
            <person name="Henrissat B."/>
            <person name="Kuo A."/>
            <person name="Aertz A."/>
            <person name="Salamov A."/>
            <person name="Lipzen A."/>
            <person name="Labutti K."/>
            <person name="Barry K."/>
            <person name="Miao Y."/>
            <person name="Rahimi M.J."/>
            <person name="Shen Q."/>
            <person name="Grigoriev I.V."/>
            <person name="Kubicek C.P."/>
            <person name="Druzhinina I.S."/>
        </authorList>
    </citation>
    <scope>NUCLEOTIDE SEQUENCE [LARGE SCALE GENOMIC DNA]</scope>
    <source>
        <strain evidence="6 7">NJAU 4742</strain>
    </source>
</reference>